<comment type="pathway">
    <text evidence="5">Cell wall biogenesis; teichoic acid biosynthesis.</text>
</comment>
<name>A0A1M7K089_9FIRM</name>
<dbReference type="CDD" id="cd06533">
    <property type="entry name" value="Glyco_transf_WecG_TagA"/>
    <property type="match status" value="1"/>
</dbReference>
<evidence type="ECO:0000256" key="1">
    <source>
        <dbReference type="ARBA" id="ARBA00022676"/>
    </source>
</evidence>
<dbReference type="PANTHER" id="PTHR34136">
    <property type="match status" value="1"/>
</dbReference>
<protein>
    <recommendedName>
        <fullName evidence="5">N-acetylglucosaminyldiphosphoundecaprenol N-acetyl-beta-D-mannosaminyltransferase</fullName>
        <ecNumber evidence="5">2.4.1.187</ecNumber>
    </recommendedName>
    <alternativeName>
        <fullName evidence="5">N-acetylmannosaminyltransferase</fullName>
    </alternativeName>
    <alternativeName>
        <fullName evidence="5">UDP-N-acetylmannosamine transferase</fullName>
    </alternativeName>
    <alternativeName>
        <fullName evidence="5">UDP-N-acetylmannosamine:N-acetylglucosaminyl pyrophosphorylundecaprenol N-acetylmannosaminyltransferase</fullName>
    </alternativeName>
</protein>
<reference evidence="7" key="1">
    <citation type="submission" date="2016-11" db="EMBL/GenBank/DDBJ databases">
        <authorList>
            <person name="Varghese N."/>
            <person name="Submissions S."/>
        </authorList>
    </citation>
    <scope>NUCLEOTIDE SEQUENCE [LARGE SCALE GENOMIC DNA]</scope>
    <source>
        <strain evidence="7">DSM 18802</strain>
    </source>
</reference>
<evidence type="ECO:0000313" key="7">
    <source>
        <dbReference type="Proteomes" id="UP000184375"/>
    </source>
</evidence>
<dbReference type="GO" id="GO:0019350">
    <property type="term" value="P:teichoic acid biosynthetic process"/>
    <property type="evidence" value="ECO:0007669"/>
    <property type="project" value="UniProtKB-UniRule"/>
</dbReference>
<dbReference type="GO" id="GO:0071555">
    <property type="term" value="P:cell wall organization"/>
    <property type="evidence" value="ECO:0007669"/>
    <property type="project" value="UniProtKB-KW"/>
</dbReference>
<keyword evidence="3 5" id="KW-0777">Teichoic acid biosynthesis</keyword>
<dbReference type="Proteomes" id="UP000184375">
    <property type="component" value="Unassembled WGS sequence"/>
</dbReference>
<evidence type="ECO:0000256" key="4">
    <source>
        <dbReference type="ARBA" id="ARBA00023316"/>
    </source>
</evidence>
<comment type="similarity">
    <text evidence="5">Belongs to the glycosyltransferase 26 family. TagA/TarA subfamily.</text>
</comment>
<evidence type="ECO:0000256" key="3">
    <source>
        <dbReference type="ARBA" id="ARBA00022944"/>
    </source>
</evidence>
<dbReference type="AlphaFoldDB" id="A0A1M7K089"/>
<dbReference type="HAMAP" id="MF_02070">
    <property type="entry name" value="TagA_TarA"/>
    <property type="match status" value="1"/>
</dbReference>
<gene>
    <name evidence="6" type="ORF">SAMN05660826_01408</name>
</gene>
<evidence type="ECO:0000313" key="6">
    <source>
        <dbReference type="EMBL" id="SHM58393.1"/>
    </source>
</evidence>
<dbReference type="NCBIfam" id="TIGR00696">
    <property type="entry name" value="wecG_tagA_cpsF"/>
    <property type="match status" value="1"/>
</dbReference>
<comment type="catalytic activity">
    <reaction evidence="5">
        <text>UDP-N-acetyl-alpha-D-mannosamine + N-acetyl-alpha-D-glucosaminyl-di-trans,octa-cis-undecaprenyl diphosphate = N-acetyl-beta-D-mannosaminyl-(1-&gt;4)-N-acetyl-alpha-D-glucosaminyl di-trans,octa-cis-undecaprenyl diphosphate + UDP + H(+)</text>
        <dbReference type="Rhea" id="RHEA:16053"/>
        <dbReference type="ChEBI" id="CHEBI:15378"/>
        <dbReference type="ChEBI" id="CHEBI:58223"/>
        <dbReference type="ChEBI" id="CHEBI:62959"/>
        <dbReference type="ChEBI" id="CHEBI:68623"/>
        <dbReference type="ChEBI" id="CHEBI:132210"/>
        <dbReference type="EC" id="2.4.1.187"/>
    </reaction>
</comment>
<keyword evidence="7" id="KW-1185">Reference proteome</keyword>
<keyword evidence="4 5" id="KW-0961">Cell wall biogenesis/degradation</keyword>
<proteinExistence type="inferred from homology"/>
<dbReference type="EMBL" id="FRCR01000007">
    <property type="protein sequence ID" value="SHM58393.1"/>
    <property type="molecule type" value="Genomic_DNA"/>
</dbReference>
<dbReference type="Pfam" id="PF03808">
    <property type="entry name" value="Glyco_tran_WecG"/>
    <property type="match status" value="1"/>
</dbReference>
<dbReference type="UniPathway" id="UPA00632"/>
<dbReference type="OrthoDB" id="9771846at2"/>
<keyword evidence="1 5" id="KW-0328">Glycosyltransferase</keyword>
<dbReference type="PANTHER" id="PTHR34136:SF1">
    <property type="entry name" value="UDP-N-ACETYL-D-MANNOSAMINURONIC ACID TRANSFERASE"/>
    <property type="match status" value="1"/>
</dbReference>
<evidence type="ECO:0000256" key="2">
    <source>
        <dbReference type="ARBA" id="ARBA00022679"/>
    </source>
</evidence>
<dbReference type="GO" id="GO:0047244">
    <property type="term" value="F:N-acetylglucosaminyldiphosphoundecaprenol N-acetyl-beta-D-mannosaminyltransferase activity"/>
    <property type="evidence" value="ECO:0007669"/>
    <property type="project" value="UniProtKB-UniRule"/>
</dbReference>
<dbReference type="STRING" id="447595.SAMN05660826_01408"/>
<accession>A0A1M7K089</accession>
<dbReference type="InterPro" id="IPR034714">
    <property type="entry name" value="TagA_TarA"/>
</dbReference>
<sequence length="249" mass="27311">MSSIRRIEILGVPLDKVTLEQAAQEVEKMLDEGNTKVIVTPNAEIIMAAQKNPALKKAIAASDLILPDGIGVVIASKIIGNPLPGRIAGFDLMVKMLKIAAIRGLSIFLLGGKPGVAEEAAKNILAGFSGLKVAGTHHGYFNEKQHDEVVQKINEAKPHFIFIGMGAPRQELFMVNNKSKINGSIMMGVGGSLDVFAGRVKRAPVWMQRTGFEWLYRLLQEPWRLKRMSVLPLFMIKVLMKAMAERGEK</sequence>
<dbReference type="InterPro" id="IPR004629">
    <property type="entry name" value="WecG_TagA_CpsF"/>
</dbReference>
<keyword evidence="2 5" id="KW-0808">Transferase</keyword>
<organism evidence="6 7">
    <name type="scientific">Caldanaerovirga acetigignens</name>
    <dbReference type="NCBI Taxonomy" id="447595"/>
    <lineage>
        <taxon>Bacteria</taxon>
        <taxon>Bacillati</taxon>
        <taxon>Bacillota</taxon>
        <taxon>Clostridia</taxon>
        <taxon>Thermosediminibacterales</taxon>
        <taxon>Thermosediminibacteraceae</taxon>
        <taxon>Caldanaerovirga</taxon>
    </lineage>
</organism>
<dbReference type="EC" id="2.4.1.187" evidence="5"/>
<comment type="function">
    <text evidence="5">Catalyzes the conversion of GlcNAc-PP-undecaprenol into ManNAc-GlcNAc-PP-undecaprenol, the first committed lipid intermediate in the de novo synthesis of teichoic acid.</text>
</comment>
<dbReference type="RefSeq" id="WP_084098884.1">
    <property type="nucleotide sequence ID" value="NZ_FRCR01000007.1"/>
</dbReference>
<evidence type="ECO:0000256" key="5">
    <source>
        <dbReference type="HAMAP-Rule" id="MF_02070"/>
    </source>
</evidence>